<gene>
    <name evidence="2" type="ORF">SAMN02745193_02613</name>
</gene>
<evidence type="ECO:0000256" key="1">
    <source>
        <dbReference type="SAM" id="SignalP"/>
    </source>
</evidence>
<dbReference type="AlphaFoldDB" id="A0A1M7SYV0"/>
<dbReference type="OrthoDB" id="9976792at2"/>
<organism evidence="2 3">
    <name type="scientific">Erythrobacter sanguineus</name>
    <dbReference type="NCBI Taxonomy" id="198312"/>
    <lineage>
        <taxon>Bacteria</taxon>
        <taxon>Pseudomonadati</taxon>
        <taxon>Pseudomonadota</taxon>
        <taxon>Alphaproteobacteria</taxon>
        <taxon>Sphingomonadales</taxon>
        <taxon>Erythrobacteraceae</taxon>
        <taxon>Erythrobacter/Porphyrobacter group</taxon>
        <taxon>Erythrobacter</taxon>
    </lineage>
</organism>
<reference evidence="3" key="1">
    <citation type="submission" date="2016-12" db="EMBL/GenBank/DDBJ databases">
        <authorList>
            <person name="Varghese N."/>
            <person name="Submissions S."/>
        </authorList>
    </citation>
    <scope>NUCLEOTIDE SEQUENCE [LARGE SCALE GENOMIC DNA]</scope>
    <source>
        <strain evidence="3">DSM 11032</strain>
    </source>
</reference>
<dbReference type="EMBL" id="FRDF01000016">
    <property type="protein sequence ID" value="SHN63581.1"/>
    <property type="molecule type" value="Genomic_DNA"/>
</dbReference>
<dbReference type="Proteomes" id="UP000184391">
    <property type="component" value="Unassembled WGS sequence"/>
</dbReference>
<dbReference type="RefSeq" id="WP_143150318.1">
    <property type="nucleotide sequence ID" value="NZ_FRDF01000016.1"/>
</dbReference>
<evidence type="ECO:0000313" key="3">
    <source>
        <dbReference type="Proteomes" id="UP000184391"/>
    </source>
</evidence>
<sequence>MSARTNVKMPVAAGMAIWLGAIGLSFAGCDQSVGDAQEDLAETTYEAKEDVIEEEADLQEALGNDTASEVLDERADAMGEAADEMD</sequence>
<keyword evidence="3" id="KW-1185">Reference proteome</keyword>
<protein>
    <submittedName>
        <fullName evidence="2">Uncharacterized protein</fullName>
    </submittedName>
</protein>
<feature type="signal peptide" evidence="1">
    <location>
        <begin position="1"/>
        <end position="27"/>
    </location>
</feature>
<accession>A0A1M7SYV0</accession>
<feature type="chain" id="PRO_5012161442" evidence="1">
    <location>
        <begin position="28"/>
        <end position="86"/>
    </location>
</feature>
<name>A0A1M7SYV0_9SPHN</name>
<dbReference type="PROSITE" id="PS51257">
    <property type="entry name" value="PROKAR_LIPOPROTEIN"/>
    <property type="match status" value="1"/>
</dbReference>
<proteinExistence type="predicted"/>
<keyword evidence="1" id="KW-0732">Signal</keyword>
<evidence type="ECO:0000313" key="2">
    <source>
        <dbReference type="EMBL" id="SHN63581.1"/>
    </source>
</evidence>